<evidence type="ECO:0000313" key="4">
    <source>
        <dbReference type="Proteomes" id="UP000517759"/>
    </source>
</evidence>
<dbReference type="EMBL" id="JACIDN010000002">
    <property type="protein sequence ID" value="MBB3901544.1"/>
    <property type="molecule type" value="Genomic_DNA"/>
</dbReference>
<protein>
    <submittedName>
        <fullName evidence="3">Uncharacterized protein</fullName>
    </submittedName>
</protein>
<keyword evidence="1" id="KW-0732">Signal</keyword>
<comment type="caution">
    <text evidence="3">The sequence shown here is derived from an EMBL/GenBank/DDBJ whole genome shotgun (WGS) entry which is preliminary data.</text>
</comment>
<evidence type="ECO:0000256" key="1">
    <source>
        <dbReference type="SAM" id="SignalP"/>
    </source>
</evidence>
<keyword evidence="5" id="KW-1185">Reference proteome</keyword>
<reference evidence="3 4" key="3">
    <citation type="submission" date="2020-08" db="EMBL/GenBank/DDBJ databases">
        <title>Genomic Encyclopedia of Type Strains, Phase IV (KMG-IV): sequencing the most valuable type-strain genomes for metagenomic binning, comparative biology and taxonomic classification.</title>
        <authorList>
            <person name="Goeker M."/>
        </authorList>
    </citation>
    <scope>NUCLEOTIDE SEQUENCE [LARGE SCALE GENOMIC DNA]</scope>
    <source>
        <strain evidence="3 4">DSM 24105</strain>
    </source>
</reference>
<dbReference type="AlphaFoldDB" id="A0A7W6AI08"/>
<accession>A0A7W6AI08</accession>
<evidence type="ECO:0000313" key="2">
    <source>
        <dbReference type="EMBL" id="GLS43114.1"/>
    </source>
</evidence>
<sequence>MRFAPIAWTSVICLTVLLPISAKALPVAADLGVATPVEQAAGGCGPGRWRGPWGHCRSTPYVGPLPGGWYQVRGGGNGCPPGYWRGPWGHCRNTPYHGRLPGGGWKP</sequence>
<reference evidence="2" key="4">
    <citation type="submission" date="2023-01" db="EMBL/GenBank/DDBJ databases">
        <title>Draft genome sequence of Methylobacterium brachythecii strain NBRC 107710.</title>
        <authorList>
            <person name="Sun Q."/>
            <person name="Mori K."/>
        </authorList>
    </citation>
    <scope>NUCLEOTIDE SEQUENCE</scope>
    <source>
        <strain evidence="2">NBRC 107710</strain>
    </source>
</reference>
<evidence type="ECO:0000313" key="5">
    <source>
        <dbReference type="Proteomes" id="UP001156881"/>
    </source>
</evidence>
<gene>
    <name evidence="2" type="ORF">GCM10007884_10990</name>
    <name evidence="3" type="ORF">GGR33_001030</name>
</gene>
<dbReference type="EMBL" id="BSPG01000003">
    <property type="protein sequence ID" value="GLS43114.1"/>
    <property type="molecule type" value="Genomic_DNA"/>
</dbReference>
<reference evidence="2" key="1">
    <citation type="journal article" date="2014" name="Int. J. Syst. Evol. Microbiol.">
        <title>Complete genome of a new Firmicutes species belonging to the dominant human colonic microbiota ('Ruminococcus bicirculans') reveals two chromosomes and a selective capacity to utilize plant glucans.</title>
        <authorList>
            <consortium name="NISC Comparative Sequencing Program"/>
            <person name="Wegmann U."/>
            <person name="Louis P."/>
            <person name="Goesmann A."/>
            <person name="Henrissat B."/>
            <person name="Duncan S.H."/>
            <person name="Flint H.J."/>
        </authorList>
    </citation>
    <scope>NUCLEOTIDE SEQUENCE</scope>
    <source>
        <strain evidence="2">NBRC 107710</strain>
    </source>
</reference>
<feature type="signal peptide" evidence="1">
    <location>
        <begin position="1"/>
        <end position="24"/>
    </location>
</feature>
<dbReference type="NCBIfam" id="NF047412">
    <property type="entry name" value="sig_GCG_CRPN_rpt"/>
    <property type="match status" value="1"/>
</dbReference>
<evidence type="ECO:0000313" key="3">
    <source>
        <dbReference type="EMBL" id="MBB3901544.1"/>
    </source>
</evidence>
<dbReference type="Proteomes" id="UP000517759">
    <property type="component" value="Unassembled WGS sequence"/>
</dbReference>
<organism evidence="3 4">
    <name type="scientific">Methylobacterium brachythecii</name>
    <dbReference type="NCBI Taxonomy" id="1176177"/>
    <lineage>
        <taxon>Bacteria</taxon>
        <taxon>Pseudomonadati</taxon>
        <taxon>Pseudomonadota</taxon>
        <taxon>Alphaproteobacteria</taxon>
        <taxon>Hyphomicrobiales</taxon>
        <taxon>Methylobacteriaceae</taxon>
        <taxon>Methylobacterium</taxon>
    </lineage>
</organism>
<dbReference type="Proteomes" id="UP001156881">
    <property type="component" value="Unassembled WGS sequence"/>
</dbReference>
<dbReference type="InterPro" id="IPR058110">
    <property type="entry name" value="GCG_CRPN_dom"/>
</dbReference>
<name>A0A7W6AI08_9HYPH</name>
<proteinExistence type="predicted"/>
<dbReference type="RefSeq" id="WP_425488743.1">
    <property type="nucleotide sequence ID" value="NZ_BSPG01000003.1"/>
</dbReference>
<reference evidence="5" key="2">
    <citation type="journal article" date="2019" name="Int. J. Syst. Evol. Microbiol.">
        <title>The Global Catalogue of Microorganisms (GCM) 10K type strain sequencing project: providing services to taxonomists for standard genome sequencing and annotation.</title>
        <authorList>
            <consortium name="The Broad Institute Genomics Platform"/>
            <consortium name="The Broad Institute Genome Sequencing Center for Infectious Disease"/>
            <person name="Wu L."/>
            <person name="Ma J."/>
        </authorList>
    </citation>
    <scope>NUCLEOTIDE SEQUENCE [LARGE SCALE GENOMIC DNA]</scope>
    <source>
        <strain evidence="5">NBRC 107710</strain>
    </source>
</reference>
<feature type="chain" id="PRO_5031472876" evidence="1">
    <location>
        <begin position="25"/>
        <end position="107"/>
    </location>
</feature>